<evidence type="ECO:0000313" key="1">
    <source>
        <dbReference type="EMBL" id="EPT02221.1"/>
    </source>
</evidence>
<reference evidence="1 2" key="1">
    <citation type="journal article" date="2012" name="Science">
        <title>The Paleozoic origin of enzymatic lignin decomposition reconstructed from 31 fungal genomes.</title>
        <authorList>
            <person name="Floudas D."/>
            <person name="Binder M."/>
            <person name="Riley R."/>
            <person name="Barry K."/>
            <person name="Blanchette R.A."/>
            <person name="Henrissat B."/>
            <person name="Martinez A.T."/>
            <person name="Otillar R."/>
            <person name="Spatafora J.W."/>
            <person name="Yadav J.S."/>
            <person name="Aerts A."/>
            <person name="Benoit I."/>
            <person name="Boyd A."/>
            <person name="Carlson A."/>
            <person name="Copeland A."/>
            <person name="Coutinho P.M."/>
            <person name="de Vries R.P."/>
            <person name="Ferreira P."/>
            <person name="Findley K."/>
            <person name="Foster B."/>
            <person name="Gaskell J."/>
            <person name="Glotzer D."/>
            <person name="Gorecki P."/>
            <person name="Heitman J."/>
            <person name="Hesse C."/>
            <person name="Hori C."/>
            <person name="Igarashi K."/>
            <person name="Jurgens J.A."/>
            <person name="Kallen N."/>
            <person name="Kersten P."/>
            <person name="Kohler A."/>
            <person name="Kuees U."/>
            <person name="Kumar T.K.A."/>
            <person name="Kuo A."/>
            <person name="LaButti K."/>
            <person name="Larrondo L.F."/>
            <person name="Lindquist E."/>
            <person name="Ling A."/>
            <person name="Lombard V."/>
            <person name="Lucas S."/>
            <person name="Lundell T."/>
            <person name="Martin R."/>
            <person name="McLaughlin D.J."/>
            <person name="Morgenstern I."/>
            <person name="Morin E."/>
            <person name="Murat C."/>
            <person name="Nagy L.G."/>
            <person name="Nolan M."/>
            <person name="Ohm R.A."/>
            <person name="Patyshakuliyeva A."/>
            <person name="Rokas A."/>
            <person name="Ruiz-Duenas F.J."/>
            <person name="Sabat G."/>
            <person name="Salamov A."/>
            <person name="Samejima M."/>
            <person name="Schmutz J."/>
            <person name="Slot J.C."/>
            <person name="St John F."/>
            <person name="Stenlid J."/>
            <person name="Sun H."/>
            <person name="Sun S."/>
            <person name="Syed K."/>
            <person name="Tsang A."/>
            <person name="Wiebenga A."/>
            <person name="Young D."/>
            <person name="Pisabarro A."/>
            <person name="Eastwood D.C."/>
            <person name="Martin F."/>
            <person name="Cullen D."/>
            <person name="Grigoriev I.V."/>
            <person name="Hibbett D.S."/>
        </authorList>
    </citation>
    <scope>NUCLEOTIDE SEQUENCE</scope>
    <source>
        <strain evidence="2">FP-58527</strain>
    </source>
</reference>
<name>S8FLI9_FOMSC</name>
<dbReference type="OrthoDB" id="2802922at2759"/>
<protein>
    <submittedName>
        <fullName evidence="1">Uncharacterized protein</fullName>
    </submittedName>
</protein>
<organism evidence="1 2">
    <name type="scientific">Fomitopsis schrenkii</name>
    <name type="common">Brown rot fungus</name>
    <dbReference type="NCBI Taxonomy" id="2126942"/>
    <lineage>
        <taxon>Eukaryota</taxon>
        <taxon>Fungi</taxon>
        <taxon>Dikarya</taxon>
        <taxon>Basidiomycota</taxon>
        <taxon>Agaricomycotina</taxon>
        <taxon>Agaricomycetes</taxon>
        <taxon>Polyporales</taxon>
        <taxon>Fomitopsis</taxon>
    </lineage>
</organism>
<dbReference type="EMBL" id="KE504136">
    <property type="protein sequence ID" value="EPT02221.1"/>
    <property type="molecule type" value="Genomic_DNA"/>
</dbReference>
<proteinExistence type="predicted"/>
<sequence>MLDNPAGNGLGSLQELKIVHLYMSDDYERLAGVLTQAPNLRALTVLQLEEHPEEKGLPLVDAIANLRDLRSLKLHCIGENGFELCRRLACRPDVVCLVGQITISMEELQARVRGRSRRLLLPPGGRIRTTIARAPADPCPNAHALSLTNMDPLAVAAMCSKLTRLHLGYFRPDDDYFEAFVHDREYPYSTDTLGRALGIQLRVLDIYVDDEESMPPRAVPVTMRATRPVVLSVWMPAEATALWEELACTLQDADSRTRYLDVLFLRRDQPMTYSTEINGHLIRPPCKSPQQWLEKCLPLLGSCGLLCLRLCLCGRMMFGRITPAQYAEAAARGADSGQ</sequence>
<gene>
    <name evidence="1" type="ORF">FOMPIDRAFT_1047926</name>
</gene>
<dbReference type="Proteomes" id="UP000015241">
    <property type="component" value="Unassembled WGS sequence"/>
</dbReference>
<keyword evidence="2" id="KW-1185">Reference proteome</keyword>
<dbReference type="InParanoid" id="S8FLI9"/>
<accession>S8FLI9</accession>
<dbReference type="STRING" id="743788.S8FLI9"/>
<dbReference type="AlphaFoldDB" id="S8FLI9"/>
<dbReference type="HOGENOM" id="CLU_044228_0_0_1"/>
<evidence type="ECO:0000313" key="2">
    <source>
        <dbReference type="Proteomes" id="UP000015241"/>
    </source>
</evidence>